<reference evidence="1 2" key="1">
    <citation type="submission" date="2021-01" db="EMBL/GenBank/DDBJ databases">
        <title>Sequencing the genomes of 1000 actinobacteria strains.</title>
        <authorList>
            <person name="Klenk H.-P."/>
        </authorList>
    </citation>
    <scope>NUCLEOTIDE SEQUENCE [LARGE SCALE GENOMIC DNA]</scope>
    <source>
        <strain evidence="1 2">DSM 46000</strain>
    </source>
</reference>
<gene>
    <name evidence="1" type="ORF">JOD49_003154</name>
</gene>
<evidence type="ECO:0000313" key="2">
    <source>
        <dbReference type="Proteomes" id="UP000698059"/>
    </source>
</evidence>
<dbReference type="RefSeq" id="WP_205308039.1">
    <property type="nucleotide sequence ID" value="NZ_BAAAVF010000020.1"/>
</dbReference>
<name>A0ABS2LII6_9CELL</name>
<keyword evidence="2" id="KW-1185">Reference proteome</keyword>
<protein>
    <submittedName>
        <fullName evidence="1">Uncharacterized protein</fullName>
    </submittedName>
</protein>
<organism evidence="1 2">
    <name type="scientific">Oerskovia jenensis</name>
    <dbReference type="NCBI Taxonomy" id="162169"/>
    <lineage>
        <taxon>Bacteria</taxon>
        <taxon>Bacillati</taxon>
        <taxon>Actinomycetota</taxon>
        <taxon>Actinomycetes</taxon>
        <taxon>Micrococcales</taxon>
        <taxon>Cellulomonadaceae</taxon>
        <taxon>Oerskovia</taxon>
    </lineage>
</organism>
<comment type="caution">
    <text evidence="1">The sequence shown here is derived from an EMBL/GenBank/DDBJ whole genome shotgun (WGS) entry which is preliminary data.</text>
</comment>
<sequence>MDFADELSLLPGVESVWVSVKGEEETLAINFDDDPQNERMIDVLRVTSGEVARVLISDVSIRVGNDELRQIVRAVAAGEYRTGDGCIHVRLPDGTVQSHC</sequence>
<dbReference type="Proteomes" id="UP000698059">
    <property type="component" value="Unassembled WGS sequence"/>
</dbReference>
<accession>A0ABS2LII6</accession>
<evidence type="ECO:0000313" key="1">
    <source>
        <dbReference type="EMBL" id="MBM7480234.1"/>
    </source>
</evidence>
<proteinExistence type="predicted"/>
<dbReference type="EMBL" id="JAFBBO010000001">
    <property type="protein sequence ID" value="MBM7480234.1"/>
    <property type="molecule type" value="Genomic_DNA"/>
</dbReference>